<dbReference type="CTD" id="78778053"/>
<organism evidence="1 2">
    <name type="scientific">Caenorhabditis remanei</name>
    <name type="common">Caenorhabditis vulgaris</name>
    <dbReference type="NCBI Taxonomy" id="31234"/>
    <lineage>
        <taxon>Eukaryota</taxon>
        <taxon>Metazoa</taxon>
        <taxon>Ecdysozoa</taxon>
        <taxon>Nematoda</taxon>
        <taxon>Chromadorea</taxon>
        <taxon>Rhabditida</taxon>
        <taxon>Rhabditina</taxon>
        <taxon>Rhabditomorpha</taxon>
        <taxon>Rhabditoidea</taxon>
        <taxon>Rhabditidae</taxon>
        <taxon>Peloderinae</taxon>
        <taxon>Caenorhabditis</taxon>
    </lineage>
</organism>
<name>A0A6A5G5C2_CAERE</name>
<dbReference type="EMBL" id="WUAV01000006">
    <property type="protein sequence ID" value="KAF1749699.1"/>
    <property type="molecule type" value="Genomic_DNA"/>
</dbReference>
<evidence type="ECO:0000313" key="1">
    <source>
        <dbReference type="EMBL" id="KAF1749699.1"/>
    </source>
</evidence>
<sequence>MKTWLLELKRIKTDKETLVIEARNTPKNGFDESDDCPRFAGSRVATGRCSDFTSSTMAAPILANQPPEMLHSFSFQTVMYTSLIAKKGGTRRGITLRIGQRQSVEPLVRTTRTGPI</sequence>
<dbReference type="RefSeq" id="XP_053580268.1">
    <property type="nucleotide sequence ID" value="XM_053736702.1"/>
</dbReference>
<dbReference type="GeneID" id="78778053"/>
<evidence type="ECO:0000313" key="2">
    <source>
        <dbReference type="Proteomes" id="UP000483820"/>
    </source>
</evidence>
<accession>A0A6A5G5C2</accession>
<reference evidence="1 2" key="1">
    <citation type="submission" date="2019-12" db="EMBL/GenBank/DDBJ databases">
        <title>Chromosome-level assembly of the Caenorhabditis remanei genome.</title>
        <authorList>
            <person name="Teterina A.A."/>
            <person name="Willis J.H."/>
            <person name="Phillips P.C."/>
        </authorList>
    </citation>
    <scope>NUCLEOTIDE SEQUENCE [LARGE SCALE GENOMIC DNA]</scope>
    <source>
        <strain evidence="1 2">PX506</strain>
        <tissue evidence="1">Whole organism</tissue>
    </source>
</reference>
<gene>
    <name evidence="1" type="ORF">GCK72_026167</name>
</gene>
<dbReference type="AlphaFoldDB" id="A0A6A5G5C2"/>
<protein>
    <submittedName>
        <fullName evidence="1">Uncharacterized protein</fullName>
    </submittedName>
</protein>
<dbReference type="Proteomes" id="UP000483820">
    <property type="component" value="Chromosome X"/>
</dbReference>
<comment type="caution">
    <text evidence="1">The sequence shown here is derived from an EMBL/GenBank/DDBJ whole genome shotgun (WGS) entry which is preliminary data.</text>
</comment>
<dbReference type="KEGG" id="crq:GCK72_026167"/>
<proteinExistence type="predicted"/>